<organism evidence="2 3">
    <name type="scientific">Tanacetum coccineum</name>
    <dbReference type="NCBI Taxonomy" id="301880"/>
    <lineage>
        <taxon>Eukaryota</taxon>
        <taxon>Viridiplantae</taxon>
        <taxon>Streptophyta</taxon>
        <taxon>Embryophyta</taxon>
        <taxon>Tracheophyta</taxon>
        <taxon>Spermatophyta</taxon>
        <taxon>Magnoliopsida</taxon>
        <taxon>eudicotyledons</taxon>
        <taxon>Gunneridae</taxon>
        <taxon>Pentapetalae</taxon>
        <taxon>asterids</taxon>
        <taxon>campanulids</taxon>
        <taxon>Asterales</taxon>
        <taxon>Asteraceae</taxon>
        <taxon>Asteroideae</taxon>
        <taxon>Anthemideae</taxon>
        <taxon>Anthemidinae</taxon>
        <taxon>Tanacetum</taxon>
    </lineage>
</organism>
<reference evidence="2" key="1">
    <citation type="journal article" date="2022" name="Int. J. Mol. Sci.">
        <title>Draft Genome of Tanacetum Coccineum: Genomic Comparison of Closely Related Tanacetum-Family Plants.</title>
        <authorList>
            <person name="Yamashiro T."/>
            <person name="Shiraishi A."/>
            <person name="Nakayama K."/>
            <person name="Satake H."/>
        </authorList>
    </citation>
    <scope>NUCLEOTIDE SEQUENCE</scope>
</reference>
<feature type="region of interest" description="Disordered" evidence="1">
    <location>
        <begin position="54"/>
        <end position="91"/>
    </location>
</feature>
<name>A0ABQ5J3K0_9ASTR</name>
<accession>A0ABQ5J3K0</accession>
<evidence type="ECO:0000313" key="2">
    <source>
        <dbReference type="EMBL" id="GJU07077.1"/>
    </source>
</evidence>
<sequence length="91" mass="10410">MNREVGRFNSLVKETKALSGENDEYLMTMVEILYKSVMGIDFKHKSAWAFSKDKHKWKNPDSTNAIRNRGRGIDSEPELFGDDKLPHPPGT</sequence>
<evidence type="ECO:0000313" key="3">
    <source>
        <dbReference type="Proteomes" id="UP001151760"/>
    </source>
</evidence>
<protein>
    <submittedName>
        <fullName evidence="2">Uncharacterized protein</fullName>
    </submittedName>
</protein>
<gene>
    <name evidence="2" type="ORF">Tco_1123507</name>
</gene>
<comment type="caution">
    <text evidence="2">The sequence shown here is derived from an EMBL/GenBank/DDBJ whole genome shotgun (WGS) entry which is preliminary data.</text>
</comment>
<feature type="compositionally biased region" description="Basic and acidic residues" evidence="1">
    <location>
        <begin position="81"/>
        <end position="91"/>
    </location>
</feature>
<dbReference type="Proteomes" id="UP001151760">
    <property type="component" value="Unassembled WGS sequence"/>
</dbReference>
<keyword evidence="3" id="KW-1185">Reference proteome</keyword>
<dbReference type="EMBL" id="BQNB010021503">
    <property type="protein sequence ID" value="GJU07077.1"/>
    <property type="molecule type" value="Genomic_DNA"/>
</dbReference>
<reference evidence="2" key="2">
    <citation type="submission" date="2022-01" db="EMBL/GenBank/DDBJ databases">
        <authorList>
            <person name="Yamashiro T."/>
            <person name="Shiraishi A."/>
            <person name="Satake H."/>
            <person name="Nakayama K."/>
        </authorList>
    </citation>
    <scope>NUCLEOTIDE SEQUENCE</scope>
</reference>
<evidence type="ECO:0000256" key="1">
    <source>
        <dbReference type="SAM" id="MobiDB-lite"/>
    </source>
</evidence>
<proteinExistence type="predicted"/>